<sequence>MEIFKCRYLNHENEEIIGFCLNDCKNATQYCYQCLTGIHSDHENDCIRFVTMSQYIQEYIQINNNYSMQIKEIVNQLKNCLEQLQTKMDQDIAILKNINYSFVNKEYLKFKQQINIIKTYYSKEKEKEIQQQIIDLKKYLETIKSLQLVQNQGIEQVNPGNVDKIQIKENNEENEQQQQIIIQEAKILFNQGNINYQNFHLLIDGRKR</sequence>
<proteinExistence type="predicted"/>
<evidence type="ECO:0000313" key="2">
    <source>
        <dbReference type="EMBL" id="CAD8199947.1"/>
    </source>
</evidence>
<gene>
    <name evidence="2" type="ORF">POCTA_138.1.T1200213</name>
</gene>
<name>A0A8S1XFU2_PAROT</name>
<accession>A0A8S1XFU2</accession>
<evidence type="ECO:0000256" key="1">
    <source>
        <dbReference type="SAM" id="Coils"/>
    </source>
</evidence>
<feature type="coiled-coil region" evidence="1">
    <location>
        <begin position="63"/>
        <end position="90"/>
    </location>
</feature>
<protein>
    <submittedName>
        <fullName evidence="2">Uncharacterized protein</fullName>
    </submittedName>
</protein>
<reference evidence="2" key="1">
    <citation type="submission" date="2021-01" db="EMBL/GenBank/DDBJ databases">
        <authorList>
            <consortium name="Genoscope - CEA"/>
            <person name="William W."/>
        </authorList>
    </citation>
    <scope>NUCLEOTIDE SEQUENCE</scope>
</reference>
<dbReference type="Proteomes" id="UP000683925">
    <property type="component" value="Unassembled WGS sequence"/>
</dbReference>
<keyword evidence="1" id="KW-0175">Coiled coil</keyword>
<organism evidence="2 3">
    <name type="scientific">Paramecium octaurelia</name>
    <dbReference type="NCBI Taxonomy" id="43137"/>
    <lineage>
        <taxon>Eukaryota</taxon>
        <taxon>Sar</taxon>
        <taxon>Alveolata</taxon>
        <taxon>Ciliophora</taxon>
        <taxon>Intramacronucleata</taxon>
        <taxon>Oligohymenophorea</taxon>
        <taxon>Peniculida</taxon>
        <taxon>Parameciidae</taxon>
        <taxon>Paramecium</taxon>
    </lineage>
</organism>
<comment type="caution">
    <text evidence="2">The sequence shown here is derived from an EMBL/GenBank/DDBJ whole genome shotgun (WGS) entry which is preliminary data.</text>
</comment>
<dbReference type="EMBL" id="CAJJDP010000120">
    <property type="protein sequence ID" value="CAD8199947.1"/>
    <property type="molecule type" value="Genomic_DNA"/>
</dbReference>
<keyword evidence="3" id="KW-1185">Reference proteome</keyword>
<dbReference type="OrthoDB" id="319908at2759"/>
<dbReference type="AlphaFoldDB" id="A0A8S1XFU2"/>
<evidence type="ECO:0000313" key="3">
    <source>
        <dbReference type="Proteomes" id="UP000683925"/>
    </source>
</evidence>